<organism evidence="1 2">
    <name type="scientific">Auriscalpium vulgare</name>
    <dbReference type="NCBI Taxonomy" id="40419"/>
    <lineage>
        <taxon>Eukaryota</taxon>
        <taxon>Fungi</taxon>
        <taxon>Dikarya</taxon>
        <taxon>Basidiomycota</taxon>
        <taxon>Agaricomycotina</taxon>
        <taxon>Agaricomycetes</taxon>
        <taxon>Russulales</taxon>
        <taxon>Auriscalpiaceae</taxon>
        <taxon>Auriscalpium</taxon>
    </lineage>
</organism>
<protein>
    <submittedName>
        <fullName evidence="1">Glutathione S-transferase</fullName>
    </submittedName>
</protein>
<reference evidence="1" key="1">
    <citation type="submission" date="2021-02" db="EMBL/GenBank/DDBJ databases">
        <authorList>
            <consortium name="DOE Joint Genome Institute"/>
            <person name="Ahrendt S."/>
            <person name="Looney B.P."/>
            <person name="Miyauchi S."/>
            <person name="Morin E."/>
            <person name="Drula E."/>
            <person name="Courty P.E."/>
            <person name="Chicoki N."/>
            <person name="Fauchery L."/>
            <person name="Kohler A."/>
            <person name="Kuo A."/>
            <person name="Labutti K."/>
            <person name="Pangilinan J."/>
            <person name="Lipzen A."/>
            <person name="Riley R."/>
            <person name="Andreopoulos W."/>
            <person name="He G."/>
            <person name="Johnson J."/>
            <person name="Barry K.W."/>
            <person name="Grigoriev I.V."/>
            <person name="Nagy L."/>
            <person name="Hibbett D."/>
            <person name="Henrissat B."/>
            <person name="Matheny P.B."/>
            <person name="Labbe J."/>
            <person name="Martin F."/>
        </authorList>
    </citation>
    <scope>NUCLEOTIDE SEQUENCE</scope>
    <source>
        <strain evidence="1">FP105234-sp</strain>
    </source>
</reference>
<gene>
    <name evidence="1" type="ORF">FA95DRAFT_1555284</name>
</gene>
<evidence type="ECO:0000313" key="2">
    <source>
        <dbReference type="Proteomes" id="UP000814033"/>
    </source>
</evidence>
<proteinExistence type="predicted"/>
<sequence length="254" mass="29350">MGTPDKVFPHATGEALKTVNKHSQPQDLVFYSGWFCPYVQRTWIALEEKGIAYEYKEVDPYRKEKHFLDINPKGLVPAVEYHGKPLYESLILCEFLEDAFPSTPRLLPADPFARAHSRLWMDHISKAIASAFIRLLQAQDPDKQTAALQEYYKALRILADQVKAPYFGGEDWGLVDTAVAPWIARDFVVEKHRGFKRENVGRNWEEYAKRVESRESVLRTMSDRERVEQNIRRYLRDEAQSEAAKAVRAGRPVP</sequence>
<comment type="caution">
    <text evidence="1">The sequence shown here is derived from an EMBL/GenBank/DDBJ whole genome shotgun (WGS) entry which is preliminary data.</text>
</comment>
<keyword evidence="2" id="KW-1185">Reference proteome</keyword>
<accession>A0ACB8S403</accession>
<name>A0ACB8S403_9AGAM</name>
<dbReference type="Proteomes" id="UP000814033">
    <property type="component" value="Unassembled WGS sequence"/>
</dbReference>
<evidence type="ECO:0000313" key="1">
    <source>
        <dbReference type="EMBL" id="KAI0050796.1"/>
    </source>
</evidence>
<dbReference type="EMBL" id="MU275858">
    <property type="protein sequence ID" value="KAI0050796.1"/>
    <property type="molecule type" value="Genomic_DNA"/>
</dbReference>
<reference evidence="1" key="2">
    <citation type="journal article" date="2022" name="New Phytol.">
        <title>Evolutionary transition to the ectomycorrhizal habit in the genomes of a hyperdiverse lineage of mushroom-forming fungi.</title>
        <authorList>
            <person name="Looney B."/>
            <person name="Miyauchi S."/>
            <person name="Morin E."/>
            <person name="Drula E."/>
            <person name="Courty P.E."/>
            <person name="Kohler A."/>
            <person name="Kuo A."/>
            <person name="LaButti K."/>
            <person name="Pangilinan J."/>
            <person name="Lipzen A."/>
            <person name="Riley R."/>
            <person name="Andreopoulos W."/>
            <person name="He G."/>
            <person name="Johnson J."/>
            <person name="Nolan M."/>
            <person name="Tritt A."/>
            <person name="Barry K.W."/>
            <person name="Grigoriev I.V."/>
            <person name="Nagy L.G."/>
            <person name="Hibbett D."/>
            <person name="Henrissat B."/>
            <person name="Matheny P.B."/>
            <person name="Labbe J."/>
            <person name="Martin F.M."/>
        </authorList>
    </citation>
    <scope>NUCLEOTIDE SEQUENCE</scope>
    <source>
        <strain evidence="1">FP105234-sp</strain>
    </source>
</reference>